<proteinExistence type="predicted"/>
<evidence type="ECO:0000256" key="3">
    <source>
        <dbReference type="SAM" id="SignalP"/>
    </source>
</evidence>
<accession>A0AAE1C1F2</accession>
<feature type="coiled-coil region" evidence="1">
    <location>
        <begin position="335"/>
        <end position="468"/>
    </location>
</feature>
<keyword evidence="5" id="KW-1185">Reference proteome</keyword>
<gene>
    <name evidence="4" type="ORF">LTR78_005432</name>
</gene>
<comment type="caution">
    <text evidence="4">The sequence shown here is derived from an EMBL/GenBank/DDBJ whole genome shotgun (WGS) entry which is preliminary data.</text>
</comment>
<organism evidence="4 5">
    <name type="scientific">Recurvomyces mirabilis</name>
    <dbReference type="NCBI Taxonomy" id="574656"/>
    <lineage>
        <taxon>Eukaryota</taxon>
        <taxon>Fungi</taxon>
        <taxon>Dikarya</taxon>
        <taxon>Ascomycota</taxon>
        <taxon>Pezizomycotina</taxon>
        <taxon>Dothideomycetes</taxon>
        <taxon>Dothideomycetidae</taxon>
        <taxon>Mycosphaerellales</taxon>
        <taxon>Teratosphaeriaceae</taxon>
        <taxon>Recurvomyces</taxon>
    </lineage>
</organism>
<feature type="chain" id="PRO_5041966864" evidence="3">
    <location>
        <begin position="17"/>
        <end position="798"/>
    </location>
</feature>
<dbReference type="Proteomes" id="UP001274830">
    <property type="component" value="Unassembled WGS sequence"/>
</dbReference>
<feature type="compositionally biased region" description="Basic and acidic residues" evidence="2">
    <location>
        <begin position="648"/>
        <end position="658"/>
    </location>
</feature>
<keyword evidence="1" id="KW-0175">Coiled coil</keyword>
<evidence type="ECO:0000313" key="4">
    <source>
        <dbReference type="EMBL" id="KAK3674710.1"/>
    </source>
</evidence>
<dbReference type="EMBL" id="JAUTXT010000018">
    <property type="protein sequence ID" value="KAK3674710.1"/>
    <property type="molecule type" value="Genomic_DNA"/>
</dbReference>
<evidence type="ECO:0000313" key="5">
    <source>
        <dbReference type="Proteomes" id="UP001274830"/>
    </source>
</evidence>
<protein>
    <submittedName>
        <fullName evidence="4">Uncharacterized protein</fullName>
    </submittedName>
</protein>
<feature type="region of interest" description="Disordered" evidence="2">
    <location>
        <begin position="554"/>
        <end position="724"/>
    </location>
</feature>
<feature type="compositionally biased region" description="Basic and acidic residues" evidence="2">
    <location>
        <begin position="298"/>
        <end position="315"/>
    </location>
</feature>
<name>A0AAE1C1F2_9PEZI</name>
<sequence>MPFLEVLCTVYGYLLAAKLFGTKQAENAFNYVFGIFAPTISASPFASSASNVSNSSSPYGITLFGSNGTTSTIAGLLDHVTKVTIPTLAPLTPTSALPARRHYPTANENHLSKCIALHGSCELVTVEENDTTSGYGFAGHYDRTTVMVGFTLATLLLLVALFARSQAQHKEREQAYVALLASQQVMAMEITSLERDKETYRDLARAANGIRLEAQTQQKASNEALQQTEKKMEDLKQANRDIDILKNAFDRDLEQAEKEAQGLKQALEEYLKQASTKIEDLGRAFEADLEQSRKNIKEAKQKFDKEPEQSREETRKAKHARYNAIDQAKKKDKGLKQASAATEQAVKEARELKKSFGMAEQEVEDLKQASAVTEQAMKEARELKKSCDEELKQAKAEIEDLRQKIATNQTESRDAIIEVKQTADIELAKATSEADQLRDDLDALQHENERVEDEIEADIDEHDKAMEQQASIVNDALKNATLEQAKQIMKGSYEQQMRQKNFDHVQNMAAAEEEKMEIWNQVPEIVDEATAELEEDVKGLTLENKTLRDHVDELQRSRDACRCGSSGSETLDDNDHDDVQDGSDDDKDEDDRKDEDDDPADSNNDDDHGIEAHAPTDGHADDDNPENTDTAFPEDVHGSSSGTDSNEVEAHSEERVQDDYEVGSPRNDEDDVSVFDARSATYPQVNLSELRSYEMNKETKDEDVAGVSDLPPTKDKTGSKKPGRIYGDACKRMARMVEAYEIPIRPPYYQERVADWTMSKPLYESVVGSVIVSLPKAPDMAMVNPPPPRGLMASRWAR</sequence>
<dbReference type="AlphaFoldDB" id="A0AAE1C1F2"/>
<feature type="compositionally biased region" description="Basic and acidic residues" evidence="2">
    <location>
        <begin position="605"/>
        <end position="622"/>
    </location>
</feature>
<evidence type="ECO:0000256" key="1">
    <source>
        <dbReference type="SAM" id="Coils"/>
    </source>
</evidence>
<feature type="compositionally biased region" description="Acidic residues" evidence="2">
    <location>
        <begin position="570"/>
        <end position="604"/>
    </location>
</feature>
<evidence type="ECO:0000256" key="2">
    <source>
        <dbReference type="SAM" id="MobiDB-lite"/>
    </source>
</evidence>
<feature type="signal peptide" evidence="3">
    <location>
        <begin position="1"/>
        <end position="16"/>
    </location>
</feature>
<keyword evidence="3" id="KW-0732">Signal</keyword>
<feature type="compositionally biased region" description="Basic and acidic residues" evidence="2">
    <location>
        <begin position="691"/>
        <end position="703"/>
    </location>
</feature>
<reference evidence="4" key="1">
    <citation type="submission" date="2023-07" db="EMBL/GenBank/DDBJ databases">
        <title>Black Yeasts Isolated from many extreme environments.</title>
        <authorList>
            <person name="Coleine C."/>
            <person name="Stajich J.E."/>
            <person name="Selbmann L."/>
        </authorList>
    </citation>
    <scope>NUCLEOTIDE SEQUENCE</scope>
    <source>
        <strain evidence="4">CCFEE 5485</strain>
    </source>
</reference>
<feature type="region of interest" description="Disordered" evidence="2">
    <location>
        <begin position="298"/>
        <end position="318"/>
    </location>
</feature>